<name>A0A0L7LPD5_OPEBR</name>
<reference evidence="1 2" key="1">
    <citation type="journal article" date="2015" name="Genome Biol. Evol.">
        <title>The genome of winter moth (Operophtera brumata) provides a genomic perspective on sexual dimorphism and phenology.</title>
        <authorList>
            <person name="Derks M.F."/>
            <person name="Smit S."/>
            <person name="Salis L."/>
            <person name="Schijlen E."/>
            <person name="Bossers A."/>
            <person name="Mateman C."/>
            <person name="Pijl A.S."/>
            <person name="de Ridder D."/>
            <person name="Groenen M.A."/>
            <person name="Visser M.E."/>
            <person name="Megens H.J."/>
        </authorList>
    </citation>
    <scope>NUCLEOTIDE SEQUENCE [LARGE SCALE GENOMIC DNA]</scope>
    <source>
        <strain evidence="1">WM2013NL</strain>
        <tissue evidence="1">Head and thorax</tissue>
    </source>
</reference>
<keyword evidence="2" id="KW-1185">Reference proteome</keyword>
<dbReference type="AlphaFoldDB" id="A0A0L7LPD5"/>
<accession>A0A0L7LPD5</accession>
<comment type="caution">
    <text evidence="1">The sequence shown here is derived from an EMBL/GenBank/DDBJ whole genome shotgun (WGS) entry which is preliminary data.</text>
</comment>
<evidence type="ECO:0000313" key="2">
    <source>
        <dbReference type="Proteomes" id="UP000037510"/>
    </source>
</evidence>
<dbReference type="EMBL" id="JTDY01000394">
    <property type="protein sequence ID" value="KOB77388.1"/>
    <property type="molecule type" value="Genomic_DNA"/>
</dbReference>
<dbReference type="Proteomes" id="UP000037510">
    <property type="component" value="Unassembled WGS sequence"/>
</dbReference>
<proteinExistence type="predicted"/>
<protein>
    <submittedName>
        <fullName evidence="1">S-layer domain-containing protein</fullName>
    </submittedName>
</protein>
<gene>
    <name evidence="1" type="ORF">OBRU01_03383</name>
</gene>
<organism evidence="1 2">
    <name type="scientific">Operophtera brumata</name>
    <name type="common">Winter moth</name>
    <name type="synonym">Phalaena brumata</name>
    <dbReference type="NCBI Taxonomy" id="104452"/>
    <lineage>
        <taxon>Eukaryota</taxon>
        <taxon>Metazoa</taxon>
        <taxon>Ecdysozoa</taxon>
        <taxon>Arthropoda</taxon>
        <taxon>Hexapoda</taxon>
        <taxon>Insecta</taxon>
        <taxon>Pterygota</taxon>
        <taxon>Neoptera</taxon>
        <taxon>Endopterygota</taxon>
        <taxon>Lepidoptera</taxon>
        <taxon>Glossata</taxon>
        <taxon>Ditrysia</taxon>
        <taxon>Geometroidea</taxon>
        <taxon>Geometridae</taxon>
        <taxon>Larentiinae</taxon>
        <taxon>Operophtera</taxon>
    </lineage>
</organism>
<sequence>MKELGSADTSPAPELYNPVPSTESLQVIAQAMGAAGFEHYTEGRPLVKRLIPAAADSPDIDIVEHQGMLYAGHGAAGFEHYTEGRPLVKRLIPAAADSSDIDIVEHQGMLYAGHGAAGFEHYTEGRPLLKRLIPATADSSDIDIVEHQGMLYAGHGGGRLRALHGGTAPPETADTRHSRLV</sequence>
<evidence type="ECO:0000313" key="1">
    <source>
        <dbReference type="EMBL" id="KOB77388.1"/>
    </source>
</evidence>